<organism evidence="2 3">
    <name type="scientific">Thraustotheca clavata</name>
    <dbReference type="NCBI Taxonomy" id="74557"/>
    <lineage>
        <taxon>Eukaryota</taxon>
        <taxon>Sar</taxon>
        <taxon>Stramenopiles</taxon>
        <taxon>Oomycota</taxon>
        <taxon>Saprolegniomycetes</taxon>
        <taxon>Saprolegniales</taxon>
        <taxon>Achlyaceae</taxon>
        <taxon>Thraustotheca</taxon>
    </lineage>
</organism>
<dbReference type="EMBL" id="JNBS01000498">
    <property type="protein sequence ID" value="OQS05149.1"/>
    <property type="molecule type" value="Genomic_DNA"/>
</dbReference>
<dbReference type="SUPFAM" id="SSF57959">
    <property type="entry name" value="Leucine zipper domain"/>
    <property type="match status" value="1"/>
</dbReference>
<evidence type="ECO:0000313" key="3">
    <source>
        <dbReference type="Proteomes" id="UP000243217"/>
    </source>
</evidence>
<gene>
    <name evidence="2" type="ORF">THRCLA_02679</name>
</gene>
<feature type="domain" description="BZIP" evidence="1">
    <location>
        <begin position="117"/>
        <end position="166"/>
    </location>
</feature>
<dbReference type="InterPro" id="IPR004827">
    <property type="entry name" value="bZIP"/>
</dbReference>
<sequence length="357" mass="40454">MTTDTEAGRTRSNGQSKGPEWAFFGEPIYVESPQLISTKATIPSLLKRQKNIPLVECAFCASRVPARSNSLRRHLRECPNCSDEARQFCVKQAGDTTLPMKKTKTSPTQDQMPLERTLKATQRRLKNRLACRENRKKKKQLRENIKGEVSTLCTNNSAMHKEINKLLGFDESTMECMVVHGLVKLENTSTPMIETMHHDPMFKTRDDIKYKAALFFARYKPGDAVPRHDTPEGSFYSAQTCQVIGDPATFSTQLTIPGPLEAIWDMKSLLINDMVVLEPDMPIEKENGDIDITLIERGKIRNVRLLHRLFNAATVAQIEKKGGAADTVGEFTWRIVCTCNEVRVVAMRIKLVHFQRM</sequence>
<reference evidence="2 3" key="1">
    <citation type="journal article" date="2014" name="Genome Biol. Evol.">
        <title>The secreted proteins of Achlya hypogyna and Thraustotheca clavata identify the ancestral oomycete secretome and reveal gene acquisitions by horizontal gene transfer.</title>
        <authorList>
            <person name="Misner I."/>
            <person name="Blouin N."/>
            <person name="Leonard G."/>
            <person name="Richards T.A."/>
            <person name="Lane C.E."/>
        </authorList>
    </citation>
    <scope>NUCLEOTIDE SEQUENCE [LARGE SCALE GENOMIC DNA]</scope>
    <source>
        <strain evidence="2 3">ATCC 34112</strain>
    </source>
</reference>
<dbReference type="GO" id="GO:0003700">
    <property type="term" value="F:DNA-binding transcription factor activity"/>
    <property type="evidence" value="ECO:0007669"/>
    <property type="project" value="InterPro"/>
</dbReference>
<evidence type="ECO:0000313" key="2">
    <source>
        <dbReference type="EMBL" id="OQS05149.1"/>
    </source>
</evidence>
<dbReference type="CDD" id="cd14686">
    <property type="entry name" value="bZIP"/>
    <property type="match status" value="1"/>
</dbReference>
<dbReference type="Proteomes" id="UP000243217">
    <property type="component" value="Unassembled WGS sequence"/>
</dbReference>
<evidence type="ECO:0000259" key="1">
    <source>
        <dbReference type="PROSITE" id="PS50217"/>
    </source>
</evidence>
<accession>A0A1W0A4M6</accession>
<dbReference type="InterPro" id="IPR046347">
    <property type="entry name" value="bZIP_sf"/>
</dbReference>
<dbReference type="OrthoDB" id="59883at2759"/>
<dbReference type="AlphaFoldDB" id="A0A1W0A4M6"/>
<name>A0A1W0A4M6_9STRA</name>
<dbReference type="Gene3D" id="1.20.5.170">
    <property type="match status" value="1"/>
</dbReference>
<comment type="caution">
    <text evidence="2">The sequence shown here is derived from an EMBL/GenBank/DDBJ whole genome shotgun (WGS) entry which is preliminary data.</text>
</comment>
<keyword evidence="3" id="KW-1185">Reference proteome</keyword>
<proteinExistence type="predicted"/>
<protein>
    <recommendedName>
        <fullName evidence="1">BZIP domain-containing protein</fullName>
    </recommendedName>
</protein>
<dbReference type="SMART" id="SM00338">
    <property type="entry name" value="BRLZ"/>
    <property type="match status" value="1"/>
</dbReference>
<dbReference type="PROSITE" id="PS50217">
    <property type="entry name" value="BZIP"/>
    <property type="match status" value="1"/>
</dbReference>